<evidence type="ECO:0000256" key="3">
    <source>
        <dbReference type="ARBA" id="ARBA00038401"/>
    </source>
</evidence>
<reference evidence="5" key="1">
    <citation type="journal article" date="2012" name="Nat. Biotechnol.">
        <title>Reference genome sequence of the model plant Setaria.</title>
        <authorList>
            <person name="Bennetzen J.L."/>
            <person name="Schmutz J."/>
            <person name="Wang H."/>
            <person name="Percifield R."/>
            <person name="Hawkins J."/>
            <person name="Pontaroli A.C."/>
            <person name="Estep M."/>
            <person name="Feng L."/>
            <person name="Vaughn J.N."/>
            <person name="Grimwood J."/>
            <person name="Jenkins J."/>
            <person name="Barry K."/>
            <person name="Lindquist E."/>
            <person name="Hellsten U."/>
            <person name="Deshpande S."/>
            <person name="Wang X."/>
            <person name="Wu X."/>
            <person name="Mitros T."/>
            <person name="Triplett J."/>
            <person name="Yang X."/>
            <person name="Ye C.Y."/>
            <person name="Mauro-Herrera M."/>
            <person name="Wang L."/>
            <person name="Li P."/>
            <person name="Sharma M."/>
            <person name="Sharma R."/>
            <person name="Ronald P.C."/>
            <person name="Panaud O."/>
            <person name="Kellogg E.A."/>
            <person name="Brutnell T.P."/>
            <person name="Doust A.N."/>
            <person name="Tuskan G.A."/>
            <person name="Rokhsar D."/>
            <person name="Devos K.M."/>
        </authorList>
    </citation>
    <scope>NUCLEOTIDE SEQUENCE [LARGE SCALE GENOMIC DNA]</scope>
    <source>
        <strain evidence="5">Yugu1</strain>
    </source>
</reference>
<dbReference type="InterPro" id="IPR052464">
    <property type="entry name" value="Synovial_Prolif_Regulator"/>
</dbReference>
<evidence type="ECO:0000256" key="4">
    <source>
        <dbReference type="SAM" id="MobiDB-lite"/>
    </source>
</evidence>
<sequence length="566" mass="61490">MATGEQGRAAAAVAGWGWGLVGCCGFGSAAPSNKLESVAYRAPRLLPSFHLAASPANPRVRLTSAGHAAMSTGTPRKDVPGEGESAQDEVLQRQQGREEAGEHEEDDGVEEDEAPTHLPFAPSSELLDDVTTVDPSYTISLIRQLLPQGSNVEKEFSAKQAAPEEGVKSAQLGTKDPWEECGCILWDLAASKPQAELMMKNLVLEVLLANLHVTQSPRVKEICIGIMGNLACHESLVNAISMQNGLIATVVGQLFLDDSACLSETFRFLAAVLRSSASVSWAEALLPDEILSRVLWIVGNTLNSTLLEKSIDFLSTVIDNQDVTAILLQPLIKVGLVDHVISLLASEIEKLSDESKFDRSVSLDLILHFIEELSATDSCLEVMSSSDKLIQVLYKIIKLPDKFEVSSYCASVVIILANILADGKRIVPSLSHDLPFLEGLFDILPLVCDDNQARNALWCILAPLLAQAQGIDMNSSSLNDFVSLLLGKFTLMKDDLENHRVDKEVEMSAEDAYVKHGVSASLSAICRIMERWIAEKSSRSEEEAALTESTIENARKLLTYCQNYDA</sequence>
<accession>A0A368SGA7</accession>
<gene>
    <name evidence="5" type="ORF">SETIT_9G138300v2</name>
</gene>
<protein>
    <recommendedName>
        <fullName evidence="6">Protein saal1</fullName>
    </recommendedName>
</protein>
<evidence type="ECO:0000256" key="1">
    <source>
        <dbReference type="ARBA" id="ARBA00004123"/>
    </source>
</evidence>
<keyword evidence="2" id="KW-0539">Nucleus</keyword>
<dbReference type="PANTHER" id="PTHR23424">
    <property type="entry name" value="SERUM AMYLOID A"/>
    <property type="match status" value="1"/>
</dbReference>
<dbReference type="Gene3D" id="1.25.10.10">
    <property type="entry name" value="Leucine-rich Repeat Variant"/>
    <property type="match status" value="1"/>
</dbReference>
<dbReference type="PANTHER" id="PTHR23424:SF23">
    <property type="entry name" value="PROTEIN SAAL1"/>
    <property type="match status" value="1"/>
</dbReference>
<evidence type="ECO:0000256" key="2">
    <source>
        <dbReference type="ARBA" id="ARBA00023242"/>
    </source>
</evidence>
<evidence type="ECO:0008006" key="6">
    <source>
        <dbReference type="Google" id="ProtNLM"/>
    </source>
</evidence>
<dbReference type="EMBL" id="CM003536">
    <property type="protein sequence ID" value="RCV41466.1"/>
    <property type="molecule type" value="Genomic_DNA"/>
</dbReference>
<evidence type="ECO:0000313" key="5">
    <source>
        <dbReference type="EMBL" id="RCV41466.1"/>
    </source>
</evidence>
<feature type="region of interest" description="Disordered" evidence="4">
    <location>
        <begin position="69"/>
        <end position="124"/>
    </location>
</feature>
<dbReference type="SUPFAM" id="SSF48371">
    <property type="entry name" value="ARM repeat"/>
    <property type="match status" value="1"/>
</dbReference>
<comment type="subcellular location">
    <subcellularLocation>
        <location evidence="1">Nucleus</location>
    </subcellularLocation>
</comment>
<proteinExistence type="inferred from homology"/>
<comment type="similarity">
    <text evidence="3">Belongs to the SAAL1 family.</text>
</comment>
<feature type="compositionally biased region" description="Acidic residues" evidence="4">
    <location>
        <begin position="101"/>
        <end position="113"/>
    </location>
</feature>
<dbReference type="STRING" id="4555.A0A368SGA7"/>
<reference evidence="5" key="2">
    <citation type="submission" date="2015-07" db="EMBL/GenBank/DDBJ databases">
        <authorList>
            <person name="Noorani M."/>
        </authorList>
    </citation>
    <scope>NUCLEOTIDE SEQUENCE</scope>
    <source>
        <strain evidence="5">Yugu1</strain>
    </source>
</reference>
<dbReference type="OrthoDB" id="2156856at2759"/>
<name>A0A368SGA7_SETIT</name>
<dbReference type="GO" id="GO:0005634">
    <property type="term" value="C:nucleus"/>
    <property type="evidence" value="ECO:0007669"/>
    <property type="project" value="UniProtKB-SubCell"/>
</dbReference>
<dbReference type="InterPro" id="IPR016024">
    <property type="entry name" value="ARM-type_fold"/>
</dbReference>
<dbReference type="InterPro" id="IPR011989">
    <property type="entry name" value="ARM-like"/>
</dbReference>
<organism evidence="5">
    <name type="scientific">Setaria italica</name>
    <name type="common">Foxtail millet</name>
    <name type="synonym">Panicum italicum</name>
    <dbReference type="NCBI Taxonomy" id="4555"/>
    <lineage>
        <taxon>Eukaryota</taxon>
        <taxon>Viridiplantae</taxon>
        <taxon>Streptophyta</taxon>
        <taxon>Embryophyta</taxon>
        <taxon>Tracheophyta</taxon>
        <taxon>Spermatophyta</taxon>
        <taxon>Magnoliopsida</taxon>
        <taxon>Liliopsida</taxon>
        <taxon>Poales</taxon>
        <taxon>Poaceae</taxon>
        <taxon>PACMAD clade</taxon>
        <taxon>Panicoideae</taxon>
        <taxon>Panicodae</taxon>
        <taxon>Paniceae</taxon>
        <taxon>Cenchrinae</taxon>
        <taxon>Setaria</taxon>
    </lineage>
</organism>
<dbReference type="AlphaFoldDB" id="A0A368SGA7"/>